<dbReference type="AlphaFoldDB" id="A0A6J8CZ78"/>
<keyword evidence="1" id="KW-0732">Signal</keyword>
<proteinExistence type="predicted"/>
<gene>
    <name evidence="2" type="ORF">MCOR_35044</name>
</gene>
<dbReference type="OrthoDB" id="10063988at2759"/>
<keyword evidence="3" id="KW-1185">Reference proteome</keyword>
<organism evidence="2 3">
    <name type="scientific">Mytilus coruscus</name>
    <name type="common">Sea mussel</name>
    <dbReference type="NCBI Taxonomy" id="42192"/>
    <lineage>
        <taxon>Eukaryota</taxon>
        <taxon>Metazoa</taxon>
        <taxon>Spiralia</taxon>
        <taxon>Lophotrochozoa</taxon>
        <taxon>Mollusca</taxon>
        <taxon>Bivalvia</taxon>
        <taxon>Autobranchia</taxon>
        <taxon>Pteriomorphia</taxon>
        <taxon>Mytilida</taxon>
        <taxon>Mytiloidea</taxon>
        <taxon>Mytilidae</taxon>
        <taxon>Mytilinae</taxon>
        <taxon>Mytilus</taxon>
    </lineage>
</organism>
<dbReference type="Proteomes" id="UP000507470">
    <property type="component" value="Unassembled WGS sequence"/>
</dbReference>
<reference evidence="2 3" key="1">
    <citation type="submission" date="2020-06" db="EMBL/GenBank/DDBJ databases">
        <authorList>
            <person name="Li R."/>
            <person name="Bekaert M."/>
        </authorList>
    </citation>
    <scope>NUCLEOTIDE SEQUENCE [LARGE SCALE GENOMIC DNA]</scope>
    <source>
        <strain evidence="3">wild</strain>
    </source>
</reference>
<name>A0A6J8CZ78_MYTCO</name>
<feature type="signal peptide" evidence="1">
    <location>
        <begin position="1"/>
        <end position="21"/>
    </location>
</feature>
<protein>
    <submittedName>
        <fullName evidence="2">Uncharacterized protein</fullName>
    </submittedName>
</protein>
<sequence>MYINLIVTLLIIGNPMWFCLSQFRGGTITWRYKNIELQWKLLDISSWRVNCPPTTSVPPVLRLTYGCFYSLSIPVKDEDGDRIRCRWASGSDECGGVCTDSPAKSIFKLNEKMCVLSYTATGSTGLYAVALQIEDFTTDQSFYVLSSTPLQFIILLTLHNSSESCDIKPVFESPHDISSVVEIPLYTTYQRTIITRGFNQIMQFQAAKNICTTVNVTSSINYCMENVDNFNTKWNITAEKHSC</sequence>
<evidence type="ECO:0000313" key="3">
    <source>
        <dbReference type="Proteomes" id="UP000507470"/>
    </source>
</evidence>
<accession>A0A6J8CZ78</accession>
<dbReference type="EMBL" id="CACVKT020006342">
    <property type="protein sequence ID" value="CAC5400896.1"/>
    <property type="molecule type" value="Genomic_DNA"/>
</dbReference>
<evidence type="ECO:0000313" key="2">
    <source>
        <dbReference type="EMBL" id="CAC5400896.1"/>
    </source>
</evidence>
<feature type="chain" id="PRO_5026976218" evidence="1">
    <location>
        <begin position="22"/>
        <end position="243"/>
    </location>
</feature>
<evidence type="ECO:0000256" key="1">
    <source>
        <dbReference type="SAM" id="SignalP"/>
    </source>
</evidence>